<dbReference type="PANTHER" id="PTHR22765">
    <property type="entry name" value="RING FINGER AND PROTEASE ASSOCIATED DOMAIN-CONTAINING"/>
    <property type="match status" value="1"/>
</dbReference>
<dbReference type="SMART" id="SM00744">
    <property type="entry name" value="RINGv"/>
    <property type="match status" value="1"/>
</dbReference>
<proteinExistence type="predicted"/>
<dbReference type="Pfam" id="PF13639">
    <property type="entry name" value="zf-RING_2"/>
    <property type="match status" value="1"/>
</dbReference>
<dbReference type="GO" id="GO:0006511">
    <property type="term" value="P:ubiquitin-dependent protein catabolic process"/>
    <property type="evidence" value="ECO:0007669"/>
    <property type="project" value="TreeGrafter"/>
</dbReference>
<dbReference type="GO" id="GO:0061630">
    <property type="term" value="F:ubiquitin protein ligase activity"/>
    <property type="evidence" value="ECO:0007669"/>
    <property type="project" value="TreeGrafter"/>
</dbReference>
<gene>
    <name evidence="6" type="ORF">SARC_12141</name>
</gene>
<dbReference type="STRING" id="667725.A0A0L0FFS0"/>
<dbReference type="Proteomes" id="UP000054560">
    <property type="component" value="Unassembled WGS sequence"/>
</dbReference>
<evidence type="ECO:0000256" key="2">
    <source>
        <dbReference type="ARBA" id="ARBA00022771"/>
    </source>
</evidence>
<dbReference type="InterPro" id="IPR001841">
    <property type="entry name" value="Znf_RING"/>
</dbReference>
<dbReference type="GeneID" id="25912645"/>
<dbReference type="GO" id="GO:0008270">
    <property type="term" value="F:zinc ion binding"/>
    <property type="evidence" value="ECO:0007669"/>
    <property type="project" value="UniProtKB-KW"/>
</dbReference>
<reference evidence="6 7" key="1">
    <citation type="submission" date="2011-02" db="EMBL/GenBank/DDBJ databases">
        <title>The Genome Sequence of Sphaeroforma arctica JP610.</title>
        <authorList>
            <consortium name="The Broad Institute Genome Sequencing Platform"/>
            <person name="Russ C."/>
            <person name="Cuomo C."/>
            <person name="Young S.K."/>
            <person name="Zeng Q."/>
            <person name="Gargeya S."/>
            <person name="Alvarado L."/>
            <person name="Berlin A."/>
            <person name="Chapman S.B."/>
            <person name="Chen Z."/>
            <person name="Freedman E."/>
            <person name="Gellesch M."/>
            <person name="Goldberg J."/>
            <person name="Griggs A."/>
            <person name="Gujja S."/>
            <person name="Heilman E."/>
            <person name="Heiman D."/>
            <person name="Howarth C."/>
            <person name="Mehta T."/>
            <person name="Neiman D."/>
            <person name="Pearson M."/>
            <person name="Roberts A."/>
            <person name="Saif S."/>
            <person name="Shea T."/>
            <person name="Shenoy N."/>
            <person name="Sisk P."/>
            <person name="Stolte C."/>
            <person name="Sykes S."/>
            <person name="White J."/>
            <person name="Yandava C."/>
            <person name="Burger G."/>
            <person name="Gray M.W."/>
            <person name="Holland P.W.H."/>
            <person name="King N."/>
            <person name="Lang F.B.F."/>
            <person name="Roger A.J."/>
            <person name="Ruiz-Trillo I."/>
            <person name="Haas B."/>
            <person name="Nusbaum C."/>
            <person name="Birren B."/>
        </authorList>
    </citation>
    <scope>NUCLEOTIDE SEQUENCE [LARGE SCALE GENOMIC DNA]</scope>
    <source>
        <strain evidence="6 7">JP610</strain>
    </source>
</reference>
<evidence type="ECO:0000256" key="1">
    <source>
        <dbReference type="ARBA" id="ARBA00022723"/>
    </source>
</evidence>
<evidence type="ECO:0000313" key="6">
    <source>
        <dbReference type="EMBL" id="KNC75326.1"/>
    </source>
</evidence>
<sequence>MPELNGVPDSTTPDEYVWDTEVMMAEIAALRIRAEAADAVFATRRIQESAAGAAAQAAAIADATLIVRSRRGMVAADTQTVQRLPEIEDPELTVCAVCLDDENMDTTRLRLPCGHLFHPGCVKQWFTVSNSCPLCKTCLPAAAVLPTPVVDENNLQIDLIPTGIDNWYLL</sequence>
<dbReference type="PROSITE" id="PS50089">
    <property type="entry name" value="ZF_RING_2"/>
    <property type="match status" value="1"/>
</dbReference>
<dbReference type="InterPro" id="IPR013083">
    <property type="entry name" value="Znf_RING/FYVE/PHD"/>
</dbReference>
<dbReference type="AlphaFoldDB" id="A0A0L0FFS0"/>
<organism evidence="6 7">
    <name type="scientific">Sphaeroforma arctica JP610</name>
    <dbReference type="NCBI Taxonomy" id="667725"/>
    <lineage>
        <taxon>Eukaryota</taxon>
        <taxon>Ichthyosporea</taxon>
        <taxon>Ichthyophonida</taxon>
        <taxon>Sphaeroforma</taxon>
    </lineage>
</organism>
<evidence type="ECO:0000313" key="7">
    <source>
        <dbReference type="Proteomes" id="UP000054560"/>
    </source>
</evidence>
<dbReference type="eggNOG" id="KOG0800">
    <property type="taxonomic scope" value="Eukaryota"/>
</dbReference>
<dbReference type="InterPro" id="IPR011016">
    <property type="entry name" value="Znf_RING-CH"/>
</dbReference>
<dbReference type="EMBL" id="KQ243695">
    <property type="protein sequence ID" value="KNC75326.1"/>
    <property type="molecule type" value="Genomic_DNA"/>
</dbReference>
<keyword evidence="2 4" id="KW-0863">Zinc-finger</keyword>
<keyword evidence="3" id="KW-0862">Zinc</keyword>
<protein>
    <recommendedName>
        <fullName evidence="5">RING-type domain-containing protein</fullName>
    </recommendedName>
</protein>
<dbReference type="SMART" id="SM00184">
    <property type="entry name" value="RING"/>
    <property type="match status" value="1"/>
</dbReference>
<accession>A0A0L0FFS0</accession>
<keyword evidence="7" id="KW-1185">Reference proteome</keyword>
<dbReference type="OrthoDB" id="21204at2759"/>
<evidence type="ECO:0000256" key="3">
    <source>
        <dbReference type="ARBA" id="ARBA00022833"/>
    </source>
</evidence>
<dbReference type="SUPFAM" id="SSF57850">
    <property type="entry name" value="RING/U-box"/>
    <property type="match status" value="1"/>
</dbReference>
<evidence type="ECO:0000256" key="4">
    <source>
        <dbReference type="PROSITE-ProRule" id="PRU00175"/>
    </source>
</evidence>
<keyword evidence="1" id="KW-0479">Metal-binding</keyword>
<evidence type="ECO:0000259" key="5">
    <source>
        <dbReference type="PROSITE" id="PS50089"/>
    </source>
</evidence>
<dbReference type="RefSeq" id="XP_014149228.1">
    <property type="nucleotide sequence ID" value="XM_014293753.1"/>
</dbReference>
<feature type="domain" description="RING-type" evidence="5">
    <location>
        <begin position="95"/>
        <end position="136"/>
    </location>
</feature>
<dbReference type="InterPro" id="IPR051826">
    <property type="entry name" value="E3_ubiquitin-ligase_domain"/>
</dbReference>
<dbReference type="Gene3D" id="3.30.40.10">
    <property type="entry name" value="Zinc/RING finger domain, C3HC4 (zinc finger)"/>
    <property type="match status" value="1"/>
</dbReference>
<name>A0A0L0FFS0_9EUKA</name>